<evidence type="ECO:0000313" key="16">
    <source>
        <dbReference type="Proteomes" id="UP001162131"/>
    </source>
</evidence>
<accession>A0AAU9J3I8</accession>
<dbReference type="InterPro" id="IPR046373">
    <property type="entry name" value="Acyl-CoA_Oxase/DH_mid-dom_sf"/>
</dbReference>
<comment type="caution">
    <text evidence="15">The sequence shown here is derived from an EMBL/GenBank/DDBJ whole genome shotgun (WGS) entry which is preliminary data.</text>
</comment>
<dbReference type="InterPro" id="IPR002655">
    <property type="entry name" value="Acyl-CoA_oxidase_C"/>
</dbReference>
<dbReference type="Gene3D" id="2.40.110.10">
    <property type="entry name" value="Butyryl-CoA Dehydrogenase, subunit A, domain 2"/>
    <property type="match status" value="1"/>
</dbReference>
<evidence type="ECO:0000256" key="7">
    <source>
        <dbReference type="ARBA" id="ARBA00023002"/>
    </source>
</evidence>
<dbReference type="Pfam" id="PF01756">
    <property type="entry name" value="ACOX"/>
    <property type="match status" value="1"/>
</dbReference>
<evidence type="ECO:0000313" key="15">
    <source>
        <dbReference type="EMBL" id="CAG9318107.1"/>
    </source>
</evidence>
<evidence type="ECO:0000256" key="9">
    <source>
        <dbReference type="ARBA" id="ARBA00023140"/>
    </source>
</evidence>
<keyword evidence="16" id="KW-1185">Reference proteome</keyword>
<dbReference type="PIRSF" id="PIRSF000168">
    <property type="entry name" value="Acyl-CoA_oxidase"/>
    <property type="match status" value="1"/>
</dbReference>
<feature type="domain" description="Acyl-CoA oxidase C-terminal" evidence="13">
    <location>
        <begin position="512"/>
        <end position="686"/>
    </location>
</feature>
<dbReference type="GO" id="GO:0005777">
    <property type="term" value="C:peroxisome"/>
    <property type="evidence" value="ECO:0007669"/>
    <property type="project" value="UniProtKB-SubCell"/>
</dbReference>
<dbReference type="AlphaFoldDB" id="A0AAU9J3I8"/>
<evidence type="ECO:0000256" key="4">
    <source>
        <dbReference type="ARBA" id="ARBA00022630"/>
    </source>
</evidence>
<keyword evidence="7" id="KW-0560">Oxidoreductase</keyword>
<name>A0AAU9J3I8_9CILI</name>
<evidence type="ECO:0000259" key="14">
    <source>
        <dbReference type="Pfam" id="PF22924"/>
    </source>
</evidence>
<evidence type="ECO:0000259" key="13">
    <source>
        <dbReference type="Pfam" id="PF01756"/>
    </source>
</evidence>
<evidence type="ECO:0000256" key="5">
    <source>
        <dbReference type="ARBA" id="ARBA00022827"/>
    </source>
</evidence>
<reference evidence="15" key="1">
    <citation type="submission" date="2021-09" db="EMBL/GenBank/DDBJ databases">
        <authorList>
            <consortium name="AG Swart"/>
            <person name="Singh M."/>
            <person name="Singh A."/>
            <person name="Seah K."/>
            <person name="Emmerich C."/>
        </authorList>
    </citation>
    <scope>NUCLEOTIDE SEQUENCE</scope>
    <source>
        <strain evidence="15">ATCC30299</strain>
    </source>
</reference>
<feature type="binding site" evidence="12">
    <location>
        <position position="165"/>
    </location>
    <ligand>
        <name>FAD</name>
        <dbReference type="ChEBI" id="CHEBI:57692"/>
    </ligand>
</feature>
<dbReference type="InterPro" id="IPR012258">
    <property type="entry name" value="Acyl-CoA_oxidase"/>
</dbReference>
<dbReference type="GO" id="GO:0055088">
    <property type="term" value="P:lipid homeostasis"/>
    <property type="evidence" value="ECO:0007669"/>
    <property type="project" value="TreeGrafter"/>
</dbReference>
<feature type="active site" description="Proton acceptor" evidence="11">
    <location>
        <position position="452"/>
    </location>
</feature>
<dbReference type="GO" id="GO:0033540">
    <property type="term" value="P:fatty acid beta-oxidation using acyl-CoA oxidase"/>
    <property type="evidence" value="ECO:0007669"/>
    <property type="project" value="TreeGrafter"/>
</dbReference>
<dbReference type="SUPFAM" id="SSF56645">
    <property type="entry name" value="Acyl-CoA dehydrogenase NM domain-like"/>
    <property type="match status" value="1"/>
</dbReference>
<comment type="similarity">
    <text evidence="3 10">Belongs to the acyl-CoA oxidase family.</text>
</comment>
<dbReference type="Proteomes" id="UP001162131">
    <property type="component" value="Unassembled WGS sequence"/>
</dbReference>
<evidence type="ECO:0000256" key="11">
    <source>
        <dbReference type="PIRSR" id="PIRSR000168-1"/>
    </source>
</evidence>
<evidence type="ECO:0000256" key="8">
    <source>
        <dbReference type="ARBA" id="ARBA00023098"/>
    </source>
</evidence>
<feature type="domain" description="Acyl-CoA oxidase C-alpha1" evidence="14">
    <location>
        <begin position="309"/>
        <end position="466"/>
    </location>
</feature>
<dbReference type="FunFam" id="2.40.110.10:FF:000005">
    <property type="entry name" value="Acyl-coenzyme A oxidase"/>
    <property type="match status" value="1"/>
</dbReference>
<dbReference type="InterPro" id="IPR009100">
    <property type="entry name" value="AcylCoA_DH/oxidase_NM_dom_sf"/>
</dbReference>
<dbReference type="PANTHER" id="PTHR10909:SF352">
    <property type="entry name" value="ACYL-COENZYME A OXIDASE-LIKE PROTEIN"/>
    <property type="match status" value="1"/>
</dbReference>
<dbReference type="GO" id="GO:0005504">
    <property type="term" value="F:fatty acid binding"/>
    <property type="evidence" value="ECO:0007669"/>
    <property type="project" value="TreeGrafter"/>
</dbReference>
<dbReference type="InterPro" id="IPR055060">
    <property type="entry name" value="ACOX_C_alpha1"/>
</dbReference>
<dbReference type="EMBL" id="CAJZBQ010000020">
    <property type="protein sequence ID" value="CAG9318107.1"/>
    <property type="molecule type" value="Genomic_DNA"/>
</dbReference>
<protein>
    <recommendedName>
        <fullName evidence="10">Acyl-coenzyme A oxidase</fullName>
    </recommendedName>
</protein>
<evidence type="ECO:0000256" key="10">
    <source>
        <dbReference type="PIRNR" id="PIRNR000168"/>
    </source>
</evidence>
<keyword evidence="8" id="KW-0443">Lipid metabolism</keyword>
<evidence type="ECO:0000256" key="1">
    <source>
        <dbReference type="ARBA" id="ARBA00001974"/>
    </source>
</evidence>
<dbReference type="Pfam" id="PF22924">
    <property type="entry name" value="ACOX_C_alpha1"/>
    <property type="match status" value="1"/>
</dbReference>
<dbReference type="PANTHER" id="PTHR10909">
    <property type="entry name" value="ELECTRON TRANSPORT OXIDOREDUCTASE"/>
    <property type="match status" value="1"/>
</dbReference>
<evidence type="ECO:0000256" key="6">
    <source>
        <dbReference type="ARBA" id="ARBA00022832"/>
    </source>
</evidence>
<comment type="cofactor">
    <cofactor evidence="1">
        <name>FAD</name>
        <dbReference type="ChEBI" id="CHEBI:57692"/>
    </cofactor>
</comment>
<dbReference type="GO" id="GO:0071949">
    <property type="term" value="F:FAD binding"/>
    <property type="evidence" value="ECO:0007669"/>
    <property type="project" value="InterPro"/>
</dbReference>
<evidence type="ECO:0000256" key="3">
    <source>
        <dbReference type="ARBA" id="ARBA00006288"/>
    </source>
</evidence>
<keyword evidence="4 10" id="KW-0285">Flavoprotein</keyword>
<evidence type="ECO:0000256" key="12">
    <source>
        <dbReference type="PIRSR" id="PIRSR000168-2"/>
    </source>
</evidence>
<dbReference type="FunFam" id="1.20.140.10:FF:000010">
    <property type="entry name" value="Acyl-coenzyme A oxidase"/>
    <property type="match status" value="1"/>
</dbReference>
<dbReference type="Gene3D" id="1.20.140.10">
    <property type="entry name" value="Butyryl-CoA Dehydrogenase, subunit A, domain 3"/>
    <property type="match status" value="2"/>
</dbReference>
<feature type="binding site" evidence="12">
    <location>
        <position position="204"/>
    </location>
    <ligand>
        <name>FAD</name>
        <dbReference type="ChEBI" id="CHEBI:57692"/>
    </ligand>
</feature>
<dbReference type="SUPFAM" id="SSF47203">
    <property type="entry name" value="Acyl-CoA dehydrogenase C-terminal domain-like"/>
    <property type="match status" value="2"/>
</dbReference>
<keyword evidence="5 10" id="KW-0274">FAD</keyword>
<sequence>MREQRRLNLINSHLLSRFPALPFDDSLSKYRERTENINSDVLFHTYFINWSHSLLRIRSMMLQSPLFNKYNDIDLPLETRRLRCIEQIAALYFQYGINLQKDLEDPHRIAQLFHSVGEYDLAISTKLTVTLFLYADTIRSVGTAKHLPLVERVFDMKDVGSISMTEMGHGSNVPNVETTATYDHSTREFIINTPTATSAKWIIGGVGKTSNMTALFARLIVDSVDRGVHVFAIKIRDNDTHEPMPGVTIGDCGLKIALNGIDNGFLIFKNYRVPYDTLLDKLSSISPDGKFKSSIKSKEKRLGIIISGIIRGRISVIGGCEIHMRKALTIALRYGALRKQFGKKDSPETSLLDYQIHQSRLLPHLAKLFAIRTGMIYVMELYNPVKAKAEVDPECNELNEYHAILSCLKSLGSIYATSAVQDCRETCGGHGFLACSALGNIRNEQDCHPTWEGDNIILLQQCGKVILKQVQHTFKGEKIKNPNLLYLDVDFEHLKTYKAHFENRETLLNQRLLIELMEYKVNYVINQSLVALRDNAAVYSDVMDVWNNTQVHYIQEIGKAYGEYICTMQLWKFVQTLAEKCQKTANIVKNIFYLYVVERIEKQLGIYLEHAFNAAQAKIVRDTELFLCQELRDISIRIIDAITVPDQFLGSVIGEADGQAYAKIVRYVESDPTTYSKPEWLPILKKIKSTKA</sequence>
<proteinExistence type="inferred from homology"/>
<gene>
    <name evidence="15" type="ORF">BSTOLATCC_MIC20591</name>
</gene>
<comment type="subcellular location">
    <subcellularLocation>
        <location evidence="2">Peroxisome</location>
    </subcellularLocation>
</comment>
<organism evidence="15 16">
    <name type="scientific">Blepharisma stoltei</name>
    <dbReference type="NCBI Taxonomy" id="1481888"/>
    <lineage>
        <taxon>Eukaryota</taxon>
        <taxon>Sar</taxon>
        <taxon>Alveolata</taxon>
        <taxon>Ciliophora</taxon>
        <taxon>Postciliodesmatophora</taxon>
        <taxon>Heterotrichea</taxon>
        <taxon>Heterotrichida</taxon>
        <taxon>Blepharismidae</taxon>
        <taxon>Blepharisma</taxon>
    </lineage>
</organism>
<evidence type="ECO:0000256" key="2">
    <source>
        <dbReference type="ARBA" id="ARBA00004275"/>
    </source>
</evidence>
<keyword evidence="6" id="KW-0276">Fatty acid metabolism</keyword>
<keyword evidence="9" id="KW-0576">Peroxisome</keyword>
<dbReference type="GO" id="GO:0003997">
    <property type="term" value="F:acyl-CoA oxidase activity"/>
    <property type="evidence" value="ECO:0007669"/>
    <property type="project" value="InterPro"/>
</dbReference>
<dbReference type="InterPro" id="IPR036250">
    <property type="entry name" value="AcylCo_DH-like_C"/>
</dbReference>